<dbReference type="InterPro" id="IPR050482">
    <property type="entry name" value="Sensor_HK_TwoCompSys"/>
</dbReference>
<name>A0A8J3YUI3_9ACTN</name>
<keyword evidence="5" id="KW-0812">Transmembrane</keyword>
<dbReference type="Proteomes" id="UP000619260">
    <property type="component" value="Unassembled WGS sequence"/>
</dbReference>
<evidence type="ECO:0000256" key="3">
    <source>
        <dbReference type="ARBA" id="ARBA00023012"/>
    </source>
</evidence>
<dbReference type="Pfam" id="PF07730">
    <property type="entry name" value="HisKA_3"/>
    <property type="match status" value="1"/>
</dbReference>
<keyword evidence="2 7" id="KW-0418">Kinase</keyword>
<dbReference type="GO" id="GO:0046983">
    <property type="term" value="F:protein dimerization activity"/>
    <property type="evidence" value="ECO:0007669"/>
    <property type="project" value="InterPro"/>
</dbReference>
<dbReference type="Gene3D" id="1.20.5.1930">
    <property type="match status" value="1"/>
</dbReference>
<feature type="transmembrane region" description="Helical" evidence="5">
    <location>
        <begin position="122"/>
        <end position="139"/>
    </location>
</feature>
<accession>A0A8J3YUI3</accession>
<evidence type="ECO:0000256" key="5">
    <source>
        <dbReference type="SAM" id="Phobius"/>
    </source>
</evidence>
<keyword evidence="5" id="KW-0472">Membrane</keyword>
<dbReference type="PANTHER" id="PTHR24421:SF63">
    <property type="entry name" value="SENSOR HISTIDINE KINASE DESK"/>
    <property type="match status" value="1"/>
</dbReference>
<evidence type="ECO:0000259" key="6">
    <source>
        <dbReference type="Pfam" id="PF07730"/>
    </source>
</evidence>
<reference evidence="7" key="1">
    <citation type="submission" date="2021-01" db="EMBL/GenBank/DDBJ databases">
        <title>Whole genome shotgun sequence of Virgisporangium aliadipatigenens NBRC 105644.</title>
        <authorList>
            <person name="Komaki H."/>
            <person name="Tamura T."/>
        </authorList>
    </citation>
    <scope>NUCLEOTIDE SEQUENCE</scope>
    <source>
        <strain evidence="7">NBRC 105644</strain>
    </source>
</reference>
<keyword evidence="5" id="KW-1133">Transmembrane helix</keyword>
<dbReference type="AlphaFoldDB" id="A0A8J3YUI3"/>
<feature type="domain" description="Signal transduction histidine kinase subgroup 3 dimerisation and phosphoacceptor" evidence="6">
    <location>
        <begin position="186"/>
        <end position="253"/>
    </location>
</feature>
<gene>
    <name evidence="7" type="primary">desK</name>
    <name evidence="7" type="ORF">Val02_88150</name>
</gene>
<evidence type="ECO:0000256" key="2">
    <source>
        <dbReference type="ARBA" id="ARBA00022777"/>
    </source>
</evidence>
<dbReference type="PANTHER" id="PTHR24421">
    <property type="entry name" value="NITRATE/NITRITE SENSOR PROTEIN NARX-RELATED"/>
    <property type="match status" value="1"/>
</dbReference>
<evidence type="ECO:0000313" key="7">
    <source>
        <dbReference type="EMBL" id="GIJ51929.1"/>
    </source>
</evidence>
<keyword evidence="3" id="KW-0902">Two-component regulatory system</keyword>
<dbReference type="GO" id="GO:0016020">
    <property type="term" value="C:membrane"/>
    <property type="evidence" value="ECO:0007669"/>
    <property type="project" value="InterPro"/>
</dbReference>
<dbReference type="RefSeq" id="WP_203905325.1">
    <property type="nucleotide sequence ID" value="NZ_BOPF01000057.1"/>
</dbReference>
<dbReference type="Gene3D" id="3.30.565.10">
    <property type="entry name" value="Histidine kinase-like ATPase, C-terminal domain"/>
    <property type="match status" value="1"/>
</dbReference>
<feature type="transmembrane region" description="Helical" evidence="5">
    <location>
        <begin position="84"/>
        <end position="110"/>
    </location>
</feature>
<dbReference type="InterPro" id="IPR036890">
    <property type="entry name" value="HATPase_C_sf"/>
</dbReference>
<evidence type="ECO:0000256" key="1">
    <source>
        <dbReference type="ARBA" id="ARBA00022679"/>
    </source>
</evidence>
<sequence length="391" mass="41501">MPPHVTTGEAGLRRGPAGRRWGLRISLFFGIFLLVTSIELVEDATSTAQRVATVFLCLAYAASYCALPILSWSRPLRTKLLVCVWLVALAASLVAMHGLRTVTLLIYATASAGILLPFRESVLLNGTVVGFFALLILFAHDSSLWGDMVTLVSVTATVTLFGAQIRTNRALHAAQEELAEAAVREERARVARDLHDLLGHSLTTITVKASLTRRLLESGEIERATDEVSSLEQLSRQALAEVRSTVSGYREPSLVAELAGVRAALAAAEITAHLPNAVDDVPPRLQGAFAYVVREGVTNVLRHSGATRCEIRLGPSWLEIRDNGPHSGAPAEGNGLTGLRERLAAVGADLTAGPLEGGGFLLRASAGTEAAPARPVAATGTDAAANQKEER</sequence>
<dbReference type="EMBL" id="BOPF01000057">
    <property type="protein sequence ID" value="GIJ51929.1"/>
    <property type="molecule type" value="Genomic_DNA"/>
</dbReference>
<keyword evidence="8" id="KW-1185">Reference proteome</keyword>
<evidence type="ECO:0000313" key="8">
    <source>
        <dbReference type="Proteomes" id="UP000619260"/>
    </source>
</evidence>
<feature type="transmembrane region" description="Helical" evidence="5">
    <location>
        <begin position="21"/>
        <end position="41"/>
    </location>
</feature>
<keyword evidence="1" id="KW-0808">Transferase</keyword>
<comment type="caution">
    <text evidence="7">The sequence shown here is derived from an EMBL/GenBank/DDBJ whole genome shotgun (WGS) entry which is preliminary data.</text>
</comment>
<dbReference type="GO" id="GO:0000155">
    <property type="term" value="F:phosphorelay sensor kinase activity"/>
    <property type="evidence" value="ECO:0007669"/>
    <property type="project" value="InterPro"/>
</dbReference>
<feature type="region of interest" description="Disordered" evidence="4">
    <location>
        <begin position="369"/>
        <end position="391"/>
    </location>
</feature>
<dbReference type="CDD" id="cd16917">
    <property type="entry name" value="HATPase_UhpB-NarQ-NarX-like"/>
    <property type="match status" value="1"/>
</dbReference>
<evidence type="ECO:0000256" key="4">
    <source>
        <dbReference type="SAM" id="MobiDB-lite"/>
    </source>
</evidence>
<protein>
    <submittedName>
        <fullName evidence="7">Two-component sensor histidine kinase</fullName>
    </submittedName>
</protein>
<feature type="transmembrane region" description="Helical" evidence="5">
    <location>
        <begin position="53"/>
        <end position="72"/>
    </location>
</feature>
<proteinExistence type="predicted"/>
<organism evidence="7 8">
    <name type="scientific">Virgisporangium aliadipatigenens</name>
    <dbReference type="NCBI Taxonomy" id="741659"/>
    <lineage>
        <taxon>Bacteria</taxon>
        <taxon>Bacillati</taxon>
        <taxon>Actinomycetota</taxon>
        <taxon>Actinomycetes</taxon>
        <taxon>Micromonosporales</taxon>
        <taxon>Micromonosporaceae</taxon>
        <taxon>Virgisporangium</taxon>
    </lineage>
</organism>
<dbReference type="InterPro" id="IPR011712">
    <property type="entry name" value="Sig_transdc_His_kin_sub3_dim/P"/>
</dbReference>
<feature type="transmembrane region" description="Helical" evidence="5">
    <location>
        <begin position="145"/>
        <end position="163"/>
    </location>
</feature>